<protein>
    <recommendedName>
        <fullName evidence="3">L-ascorbate peroxidase</fullName>
        <ecNumber evidence="3">1.11.1.11</ecNumber>
    </recommendedName>
</protein>
<keyword evidence="13" id="KW-1185">Reference proteome</keyword>
<evidence type="ECO:0000256" key="1">
    <source>
        <dbReference type="ARBA" id="ARBA00001970"/>
    </source>
</evidence>
<feature type="compositionally biased region" description="Basic and acidic residues" evidence="9">
    <location>
        <begin position="118"/>
        <end position="136"/>
    </location>
</feature>
<keyword evidence="6" id="KW-0479">Metal-binding</keyword>
<keyword evidence="10" id="KW-1133">Transmembrane helix</keyword>
<evidence type="ECO:0000256" key="8">
    <source>
        <dbReference type="ARBA" id="ARBA00023004"/>
    </source>
</evidence>
<comment type="caution">
    <text evidence="12">The sequence shown here is derived from an EMBL/GenBank/DDBJ whole genome shotgun (WGS) entry which is preliminary data.</text>
</comment>
<evidence type="ECO:0000256" key="3">
    <source>
        <dbReference type="ARBA" id="ARBA00012940"/>
    </source>
</evidence>
<evidence type="ECO:0000313" key="13">
    <source>
        <dbReference type="Proteomes" id="UP000265515"/>
    </source>
</evidence>
<dbReference type="GO" id="GO:0016688">
    <property type="term" value="F:L-ascorbate peroxidase activity"/>
    <property type="evidence" value="ECO:0007669"/>
    <property type="project" value="UniProtKB-EC"/>
</dbReference>
<dbReference type="PROSITE" id="PS00435">
    <property type="entry name" value="PEROXIDASE_1"/>
    <property type="match status" value="1"/>
</dbReference>
<dbReference type="GO" id="GO:0000302">
    <property type="term" value="P:response to reactive oxygen species"/>
    <property type="evidence" value="ECO:0007669"/>
    <property type="project" value="TreeGrafter"/>
</dbReference>
<dbReference type="InterPro" id="IPR044831">
    <property type="entry name" value="Ccp1-like"/>
</dbReference>
<evidence type="ECO:0000256" key="7">
    <source>
        <dbReference type="ARBA" id="ARBA00023002"/>
    </source>
</evidence>
<dbReference type="InterPro" id="IPR019793">
    <property type="entry name" value="Peroxidases_heam-ligand_BS"/>
</dbReference>
<keyword evidence="8" id="KW-0408">Iron</keyword>
<accession>A0A388JWI1</accession>
<organism evidence="12 13">
    <name type="scientific">Chara braunii</name>
    <name type="common">Braun's stonewort</name>
    <dbReference type="NCBI Taxonomy" id="69332"/>
    <lineage>
        <taxon>Eukaryota</taxon>
        <taxon>Viridiplantae</taxon>
        <taxon>Streptophyta</taxon>
        <taxon>Charophyceae</taxon>
        <taxon>Charales</taxon>
        <taxon>Characeae</taxon>
        <taxon>Chara</taxon>
    </lineage>
</organism>
<dbReference type="EC" id="1.11.1.11" evidence="3"/>
<dbReference type="GO" id="GO:0034599">
    <property type="term" value="P:cellular response to oxidative stress"/>
    <property type="evidence" value="ECO:0007669"/>
    <property type="project" value="InterPro"/>
</dbReference>
<gene>
    <name evidence="12" type="ORF">CBR_g29363</name>
</gene>
<feature type="transmembrane region" description="Helical" evidence="10">
    <location>
        <begin position="292"/>
        <end position="313"/>
    </location>
</feature>
<dbReference type="OrthoDB" id="2859658at2759"/>
<name>A0A388JWI1_CHABU</name>
<dbReference type="GO" id="GO:0009507">
    <property type="term" value="C:chloroplast"/>
    <property type="evidence" value="ECO:0007669"/>
    <property type="project" value="TreeGrafter"/>
</dbReference>
<keyword evidence="10" id="KW-0812">Transmembrane</keyword>
<keyword evidence="5" id="KW-0349">Heme</keyword>
<dbReference type="AlphaFoldDB" id="A0A388JWI1"/>
<proteinExistence type="inferred from homology"/>
<dbReference type="EMBL" id="BFEA01000026">
    <property type="protein sequence ID" value="GBG62164.1"/>
    <property type="molecule type" value="Genomic_DNA"/>
</dbReference>
<dbReference type="Gene3D" id="1.10.520.10">
    <property type="match status" value="1"/>
</dbReference>
<dbReference type="Gene3D" id="1.10.420.10">
    <property type="entry name" value="Peroxidase, domain 2"/>
    <property type="match status" value="1"/>
</dbReference>
<keyword evidence="10" id="KW-0472">Membrane</keyword>
<dbReference type="PROSITE" id="PS00436">
    <property type="entry name" value="PEROXIDASE_2"/>
    <property type="match status" value="1"/>
</dbReference>
<evidence type="ECO:0000256" key="5">
    <source>
        <dbReference type="ARBA" id="ARBA00022617"/>
    </source>
</evidence>
<dbReference type="InterPro" id="IPR019794">
    <property type="entry name" value="Peroxidases_AS"/>
</dbReference>
<dbReference type="GO" id="GO:0042744">
    <property type="term" value="P:hydrogen peroxide catabolic process"/>
    <property type="evidence" value="ECO:0007669"/>
    <property type="project" value="TreeGrafter"/>
</dbReference>
<dbReference type="InterPro" id="IPR010255">
    <property type="entry name" value="Haem_peroxidase_sf"/>
</dbReference>
<keyword evidence="4" id="KW-0575">Peroxidase</keyword>
<dbReference type="Proteomes" id="UP000265515">
    <property type="component" value="Unassembled WGS sequence"/>
</dbReference>
<sequence length="320" mass="34878">MSISYVPVVDEAYKKAVAGLRKDMREFIKEKNCAPLMLRLAWHDAASYCKKTRTGGPNGSIRLEAELNYKPNAGLRTAVGWCEEWRKKFPLVSFADIVQLGGVLAVELTGGPAIDFMPGRKDSSISTPEDRLPDPHKDAAHLRQLCDRLGLRDKEIVVLSGGHTIGRAHKERTGFEGPWTREPFKFDNGYFKELLGAEKEGLLRMPTDKALVMDAGLRKYVEAYAKDNSLFLRDYAAAHKKFSELGCRETSPSFALAVTAAEAAAKHSGSRRGSGGSGAAAGSLSNQLSLSLLGQSAVGIAATVLVCILGYLYEMRRRAA</sequence>
<evidence type="ECO:0000256" key="6">
    <source>
        <dbReference type="ARBA" id="ARBA00022723"/>
    </source>
</evidence>
<evidence type="ECO:0000256" key="9">
    <source>
        <dbReference type="SAM" id="MobiDB-lite"/>
    </source>
</evidence>
<dbReference type="PROSITE" id="PS50873">
    <property type="entry name" value="PEROXIDASE_4"/>
    <property type="match status" value="1"/>
</dbReference>
<dbReference type="InterPro" id="IPR002207">
    <property type="entry name" value="Peroxidase_I"/>
</dbReference>
<reference evidence="12 13" key="1">
    <citation type="journal article" date="2018" name="Cell">
        <title>The Chara Genome: Secondary Complexity and Implications for Plant Terrestrialization.</title>
        <authorList>
            <person name="Nishiyama T."/>
            <person name="Sakayama H."/>
            <person name="Vries J.D."/>
            <person name="Buschmann H."/>
            <person name="Saint-Marcoux D."/>
            <person name="Ullrich K.K."/>
            <person name="Haas F.B."/>
            <person name="Vanderstraeten L."/>
            <person name="Becker D."/>
            <person name="Lang D."/>
            <person name="Vosolsobe S."/>
            <person name="Rombauts S."/>
            <person name="Wilhelmsson P.K.I."/>
            <person name="Janitza P."/>
            <person name="Kern R."/>
            <person name="Heyl A."/>
            <person name="Rumpler F."/>
            <person name="Villalobos L.I.A.C."/>
            <person name="Clay J.M."/>
            <person name="Skokan R."/>
            <person name="Toyoda A."/>
            <person name="Suzuki Y."/>
            <person name="Kagoshima H."/>
            <person name="Schijlen E."/>
            <person name="Tajeshwar N."/>
            <person name="Catarino B."/>
            <person name="Hetherington A.J."/>
            <person name="Saltykova A."/>
            <person name="Bonnot C."/>
            <person name="Breuninger H."/>
            <person name="Symeonidi A."/>
            <person name="Radhakrishnan G.V."/>
            <person name="Van Nieuwerburgh F."/>
            <person name="Deforce D."/>
            <person name="Chang C."/>
            <person name="Karol K.G."/>
            <person name="Hedrich R."/>
            <person name="Ulvskov P."/>
            <person name="Glockner G."/>
            <person name="Delwiche C.F."/>
            <person name="Petrasek J."/>
            <person name="Van de Peer Y."/>
            <person name="Friml J."/>
            <person name="Beilby M."/>
            <person name="Dolan L."/>
            <person name="Kohara Y."/>
            <person name="Sugano S."/>
            <person name="Fujiyama A."/>
            <person name="Delaux P.-M."/>
            <person name="Quint M."/>
            <person name="TheiBen G."/>
            <person name="Hagemann M."/>
            <person name="Harholt J."/>
            <person name="Dunand C."/>
            <person name="Zachgo S."/>
            <person name="Langdale J."/>
            <person name="Maumus F."/>
            <person name="Straeten D.V.D."/>
            <person name="Gould S.B."/>
            <person name="Rensing S.A."/>
        </authorList>
    </citation>
    <scope>NUCLEOTIDE SEQUENCE [LARGE SCALE GENOMIC DNA]</scope>
    <source>
        <strain evidence="12 13">S276</strain>
    </source>
</reference>
<dbReference type="PANTHER" id="PTHR31356:SF36">
    <property type="entry name" value="L-ASCORBATE PEROXIDASE 3"/>
    <property type="match status" value="1"/>
</dbReference>
<comment type="cofactor">
    <cofactor evidence="1">
        <name>heme b</name>
        <dbReference type="ChEBI" id="CHEBI:60344"/>
    </cofactor>
</comment>
<dbReference type="OMA" id="GGPPIDF"/>
<feature type="domain" description="Plant heme peroxidase family profile" evidence="11">
    <location>
        <begin position="91"/>
        <end position="273"/>
    </location>
</feature>
<dbReference type="SUPFAM" id="SSF48113">
    <property type="entry name" value="Heme-dependent peroxidases"/>
    <property type="match status" value="1"/>
</dbReference>
<dbReference type="GO" id="GO:0046872">
    <property type="term" value="F:metal ion binding"/>
    <property type="evidence" value="ECO:0007669"/>
    <property type="project" value="UniProtKB-KW"/>
</dbReference>
<keyword evidence="7" id="KW-0560">Oxidoreductase</keyword>
<dbReference type="PRINTS" id="PR00459">
    <property type="entry name" value="ASPEROXIDASE"/>
</dbReference>
<dbReference type="PANTHER" id="PTHR31356">
    <property type="entry name" value="THYLAKOID LUMENAL 29 KDA PROTEIN, CHLOROPLASTIC-RELATED"/>
    <property type="match status" value="1"/>
</dbReference>
<evidence type="ECO:0000313" key="12">
    <source>
        <dbReference type="EMBL" id="GBG62164.1"/>
    </source>
</evidence>
<dbReference type="Gramene" id="GBG62164">
    <property type="protein sequence ID" value="GBG62164"/>
    <property type="gene ID" value="CBR_g29363"/>
</dbReference>
<feature type="region of interest" description="Disordered" evidence="9">
    <location>
        <begin position="117"/>
        <end position="136"/>
    </location>
</feature>
<dbReference type="InterPro" id="IPR002016">
    <property type="entry name" value="Haem_peroxidase"/>
</dbReference>
<dbReference type="STRING" id="69332.A0A388JWI1"/>
<evidence type="ECO:0000256" key="2">
    <source>
        <dbReference type="ARBA" id="ARBA00006873"/>
    </source>
</evidence>
<evidence type="ECO:0000259" key="11">
    <source>
        <dbReference type="PROSITE" id="PS50873"/>
    </source>
</evidence>
<evidence type="ECO:0000256" key="10">
    <source>
        <dbReference type="SAM" id="Phobius"/>
    </source>
</evidence>
<evidence type="ECO:0000256" key="4">
    <source>
        <dbReference type="ARBA" id="ARBA00022559"/>
    </source>
</evidence>
<dbReference type="PRINTS" id="PR00458">
    <property type="entry name" value="PEROXIDASE"/>
</dbReference>
<comment type="similarity">
    <text evidence="2">Belongs to the peroxidase family. Ascorbate peroxidase subfamily.</text>
</comment>
<dbReference type="Pfam" id="PF00141">
    <property type="entry name" value="peroxidase"/>
    <property type="match status" value="1"/>
</dbReference>
<dbReference type="GO" id="GO:0020037">
    <property type="term" value="F:heme binding"/>
    <property type="evidence" value="ECO:0007669"/>
    <property type="project" value="InterPro"/>
</dbReference>